<feature type="transmembrane region" description="Helical" evidence="5">
    <location>
        <begin position="38"/>
        <end position="54"/>
    </location>
</feature>
<evidence type="ECO:0000313" key="8">
    <source>
        <dbReference type="Proteomes" id="UP001218788"/>
    </source>
</evidence>
<dbReference type="Pfam" id="PF01740">
    <property type="entry name" value="STAS"/>
    <property type="match status" value="1"/>
</dbReference>
<feature type="transmembrane region" description="Helical" evidence="5">
    <location>
        <begin position="12"/>
        <end position="32"/>
    </location>
</feature>
<reference evidence="7 8" key="1">
    <citation type="submission" date="2022-10" db="EMBL/GenBank/DDBJ databases">
        <title>Alteromonas sp. chi3 Genome sequencing.</title>
        <authorList>
            <person name="Park S."/>
        </authorList>
    </citation>
    <scope>NUCLEOTIDE SEQUENCE [LARGE SCALE GENOMIC DNA]</scope>
    <source>
        <strain evidence="8">chi3</strain>
    </source>
</reference>
<protein>
    <submittedName>
        <fullName evidence="7">SulP family inorganic anion transporter</fullName>
    </submittedName>
</protein>
<keyword evidence="8" id="KW-1185">Reference proteome</keyword>
<dbReference type="Pfam" id="PF00916">
    <property type="entry name" value="Sulfate_transp"/>
    <property type="match status" value="1"/>
</dbReference>
<evidence type="ECO:0000256" key="1">
    <source>
        <dbReference type="ARBA" id="ARBA00004141"/>
    </source>
</evidence>
<comment type="subcellular location">
    <subcellularLocation>
        <location evidence="1">Membrane</location>
        <topology evidence="1">Multi-pass membrane protein</topology>
    </subcellularLocation>
</comment>
<gene>
    <name evidence="7" type="ORF">OIK42_11780</name>
</gene>
<feature type="transmembrane region" description="Helical" evidence="5">
    <location>
        <begin position="361"/>
        <end position="391"/>
    </location>
</feature>
<dbReference type="InterPro" id="IPR036513">
    <property type="entry name" value="STAS_dom_sf"/>
</dbReference>
<organism evidence="7 8">
    <name type="scientific">Alteromonas gilva</name>
    <dbReference type="NCBI Taxonomy" id="2987522"/>
    <lineage>
        <taxon>Bacteria</taxon>
        <taxon>Pseudomonadati</taxon>
        <taxon>Pseudomonadota</taxon>
        <taxon>Gammaproteobacteria</taxon>
        <taxon>Alteromonadales</taxon>
        <taxon>Alteromonadaceae</taxon>
        <taxon>Alteromonas/Salinimonas group</taxon>
        <taxon>Alteromonas</taxon>
    </lineage>
</organism>
<keyword evidence="4 5" id="KW-0472">Membrane</keyword>
<dbReference type="Proteomes" id="UP001218788">
    <property type="component" value="Unassembled WGS sequence"/>
</dbReference>
<feature type="transmembrane region" description="Helical" evidence="5">
    <location>
        <begin position="112"/>
        <end position="131"/>
    </location>
</feature>
<dbReference type="Gene3D" id="3.30.750.24">
    <property type="entry name" value="STAS domain"/>
    <property type="match status" value="1"/>
</dbReference>
<dbReference type="CDD" id="cd07042">
    <property type="entry name" value="STAS_SulP_like_sulfate_transporter"/>
    <property type="match status" value="1"/>
</dbReference>
<comment type="caution">
    <text evidence="7">The sequence shown here is derived from an EMBL/GenBank/DDBJ whole genome shotgun (WGS) entry which is preliminary data.</text>
</comment>
<feature type="domain" description="STAS" evidence="6">
    <location>
        <begin position="425"/>
        <end position="525"/>
    </location>
</feature>
<sequence length="548" mass="56614">MQNLFKNVRGDITGGITAGVVALPLALALGVASGVGPMAGMYGAIAVGFFAALFGGTPSQISGPTGPMVVVLAGLFASLSGDVELIFTAVVLAGLFQILFGFLGIGNYIRLVPYPVISGFMSGIGAIIIILQIGRLLGHEPPGGTIGALSYIPTALADINFATLALGFGTLVIAYKWPPSLGKYVPGALAALIIGTIVSLFIANVPILGDIPTGLPSLHLPTFESSTLLLVLEAAFILAILGAIDSLLTSLVADNMTRTRHDSSRELIGQGIGNTVAGLIGGIAGAGATMRTVVNIRSGGKERLSGMIHALVLLAVVLGLSPLASAIPHAVLAGILVKVGLDIIDWSYLKRAHSGPRWDFALMLLVLGLTVFVDLITAVGVGVVLAALAYVRQIAQLQIEELKKIPDTLNDPQENALLERAKGKVSIFSFGGPLSFGAAADLGHHVREWVKPGSRVLILDFTRVPTMDVSASMAVETVTSDAKRSGRQLIVCGASDDIKQVLNNVNASAGEILTYPTLLEALESAVSIIDDSDKKSGKGGKSETLSPA</sequence>
<evidence type="ECO:0000256" key="5">
    <source>
        <dbReference type="SAM" id="Phobius"/>
    </source>
</evidence>
<evidence type="ECO:0000256" key="4">
    <source>
        <dbReference type="ARBA" id="ARBA00023136"/>
    </source>
</evidence>
<dbReference type="EMBL" id="JAQQXP010000001">
    <property type="protein sequence ID" value="MDC8831440.1"/>
    <property type="molecule type" value="Genomic_DNA"/>
</dbReference>
<proteinExistence type="predicted"/>
<name>A0ABT5L316_9ALTE</name>
<feature type="transmembrane region" description="Helical" evidence="5">
    <location>
        <begin position="187"/>
        <end position="208"/>
    </location>
</feature>
<dbReference type="SUPFAM" id="SSF52091">
    <property type="entry name" value="SpoIIaa-like"/>
    <property type="match status" value="1"/>
</dbReference>
<dbReference type="InterPro" id="IPR011547">
    <property type="entry name" value="SLC26A/SulP_dom"/>
</dbReference>
<feature type="transmembrane region" description="Helical" evidence="5">
    <location>
        <begin position="228"/>
        <end position="253"/>
    </location>
</feature>
<feature type="transmembrane region" description="Helical" evidence="5">
    <location>
        <begin position="330"/>
        <end position="349"/>
    </location>
</feature>
<feature type="transmembrane region" description="Helical" evidence="5">
    <location>
        <begin position="151"/>
        <end position="175"/>
    </location>
</feature>
<feature type="transmembrane region" description="Helical" evidence="5">
    <location>
        <begin position="85"/>
        <end position="105"/>
    </location>
</feature>
<evidence type="ECO:0000259" key="6">
    <source>
        <dbReference type="PROSITE" id="PS50801"/>
    </source>
</evidence>
<evidence type="ECO:0000313" key="7">
    <source>
        <dbReference type="EMBL" id="MDC8831440.1"/>
    </source>
</evidence>
<dbReference type="InterPro" id="IPR002645">
    <property type="entry name" value="STAS_dom"/>
</dbReference>
<dbReference type="RefSeq" id="WP_273640748.1">
    <property type="nucleotide sequence ID" value="NZ_JAQQXP010000001.1"/>
</dbReference>
<accession>A0ABT5L316</accession>
<dbReference type="InterPro" id="IPR001902">
    <property type="entry name" value="SLC26A/SulP_fam"/>
</dbReference>
<dbReference type="PANTHER" id="PTHR11814">
    <property type="entry name" value="SULFATE TRANSPORTER"/>
    <property type="match status" value="1"/>
</dbReference>
<evidence type="ECO:0000256" key="2">
    <source>
        <dbReference type="ARBA" id="ARBA00022692"/>
    </source>
</evidence>
<evidence type="ECO:0000256" key="3">
    <source>
        <dbReference type="ARBA" id="ARBA00022989"/>
    </source>
</evidence>
<keyword evidence="2 5" id="KW-0812">Transmembrane</keyword>
<dbReference type="PROSITE" id="PS50801">
    <property type="entry name" value="STAS"/>
    <property type="match status" value="1"/>
</dbReference>
<keyword evidence="3 5" id="KW-1133">Transmembrane helix</keyword>
<feature type="transmembrane region" description="Helical" evidence="5">
    <location>
        <begin position="306"/>
        <end position="324"/>
    </location>
</feature>